<accession>A0ABP0IFL4</accession>
<dbReference type="EMBL" id="CAXAMM010003758">
    <property type="protein sequence ID" value="CAK9001138.1"/>
    <property type="molecule type" value="Genomic_DNA"/>
</dbReference>
<sequence length="368" mass="40638">MAMRASAVGFIDDEDPRTLREREGARQERTAFYTFLCGLSARLAVLVAHGLTFIALFVSLQEISTQEANWWLIFLPIWIGYGASVLLLILSWCASCQYIKLCLSERVVRINDNPSILTEVLPQIVTTIPGLLFLILAFYTEFDLCRYLATSQAGEASSLTSCTVLSVLVSLLSICQGTLFKDNSTLWISLGAGLLVSSICFAITGGNSAQALTISPFILAVAALLCASVYRLRRYAAVLRKEEQTLQQVEVGLLGILLLSLASVAYKASLEKLTEDSDMVLVRDRQADSDENDPMIFGRVIFSLFDTAKPIIAAAEFGQREAVPRLARQELKDAWRVYAFACWPCPVPSYVFGRWAQLPVPHTMKVKG</sequence>
<comment type="caution">
    <text evidence="2">The sequence shown here is derived from an EMBL/GenBank/DDBJ whole genome shotgun (WGS) entry which is preliminary data.</text>
</comment>
<organism evidence="2 3">
    <name type="scientific">Durusdinium trenchii</name>
    <dbReference type="NCBI Taxonomy" id="1381693"/>
    <lineage>
        <taxon>Eukaryota</taxon>
        <taxon>Sar</taxon>
        <taxon>Alveolata</taxon>
        <taxon>Dinophyceae</taxon>
        <taxon>Suessiales</taxon>
        <taxon>Symbiodiniaceae</taxon>
        <taxon>Durusdinium</taxon>
    </lineage>
</organism>
<feature type="transmembrane region" description="Helical" evidence="1">
    <location>
        <begin position="70"/>
        <end position="95"/>
    </location>
</feature>
<name>A0ABP0IFL4_9DINO</name>
<protein>
    <submittedName>
        <fullName evidence="2">WD repeat-containing protein WRAP73</fullName>
    </submittedName>
</protein>
<feature type="transmembrane region" description="Helical" evidence="1">
    <location>
        <begin position="30"/>
        <end position="58"/>
    </location>
</feature>
<evidence type="ECO:0000256" key="1">
    <source>
        <dbReference type="SAM" id="Phobius"/>
    </source>
</evidence>
<keyword evidence="1" id="KW-0812">Transmembrane</keyword>
<feature type="transmembrane region" description="Helical" evidence="1">
    <location>
        <begin position="211"/>
        <end position="230"/>
    </location>
</feature>
<feature type="transmembrane region" description="Helical" evidence="1">
    <location>
        <begin position="116"/>
        <end position="138"/>
    </location>
</feature>
<feature type="transmembrane region" description="Helical" evidence="1">
    <location>
        <begin position="158"/>
        <end position="179"/>
    </location>
</feature>
<evidence type="ECO:0000313" key="3">
    <source>
        <dbReference type="Proteomes" id="UP001642464"/>
    </source>
</evidence>
<proteinExistence type="predicted"/>
<gene>
    <name evidence="2" type="ORF">SCF082_LOCUS6800</name>
</gene>
<evidence type="ECO:0000313" key="2">
    <source>
        <dbReference type="EMBL" id="CAK9001138.1"/>
    </source>
</evidence>
<reference evidence="2 3" key="1">
    <citation type="submission" date="2024-02" db="EMBL/GenBank/DDBJ databases">
        <authorList>
            <person name="Chen Y."/>
            <person name="Shah S."/>
            <person name="Dougan E. K."/>
            <person name="Thang M."/>
            <person name="Chan C."/>
        </authorList>
    </citation>
    <scope>NUCLEOTIDE SEQUENCE [LARGE SCALE GENOMIC DNA]</scope>
</reference>
<keyword evidence="1" id="KW-0472">Membrane</keyword>
<dbReference type="Proteomes" id="UP001642464">
    <property type="component" value="Unassembled WGS sequence"/>
</dbReference>
<keyword evidence="3" id="KW-1185">Reference proteome</keyword>
<keyword evidence="1" id="KW-1133">Transmembrane helix</keyword>
<feature type="transmembrane region" description="Helical" evidence="1">
    <location>
        <begin position="186"/>
        <end position="205"/>
    </location>
</feature>